<name>A0A6M3LXA8_9ZZZZ</name>
<proteinExistence type="predicted"/>
<dbReference type="EMBL" id="MT143678">
    <property type="protein sequence ID" value="QJB00011.1"/>
    <property type="molecule type" value="Genomic_DNA"/>
</dbReference>
<sequence>MTTDTKTINATIKEITQAQGGQQGVYHKLTTPPIGQQKYPNVYNVWDSKLLEGVKTGDAVQLTLQRGRAKIADPQQDKDYYWDVTAVSKAVAQEKEPWPGEDPPPPPAKAPIASTQKPIPDTDKPFMTDTEQFLAKQRSIAWSVALEQAVIECPGEADNCDRILAVARKFFDYGQKVLNG</sequence>
<reference evidence="2" key="1">
    <citation type="submission" date="2020-03" db="EMBL/GenBank/DDBJ databases">
        <title>The deep terrestrial virosphere.</title>
        <authorList>
            <person name="Holmfeldt K."/>
            <person name="Nilsson E."/>
            <person name="Simone D."/>
            <person name="Lopez-Fernandez M."/>
            <person name="Wu X."/>
            <person name="de Brujin I."/>
            <person name="Lundin D."/>
            <person name="Andersson A."/>
            <person name="Bertilsson S."/>
            <person name="Dopson M."/>
        </authorList>
    </citation>
    <scope>NUCLEOTIDE SEQUENCE</scope>
    <source>
        <strain evidence="2">MM171A00712</strain>
    </source>
</reference>
<evidence type="ECO:0000256" key="1">
    <source>
        <dbReference type="SAM" id="MobiDB-lite"/>
    </source>
</evidence>
<gene>
    <name evidence="2" type="ORF">MM171A00712_0006</name>
</gene>
<organism evidence="2">
    <name type="scientific">viral metagenome</name>
    <dbReference type="NCBI Taxonomy" id="1070528"/>
    <lineage>
        <taxon>unclassified sequences</taxon>
        <taxon>metagenomes</taxon>
        <taxon>organismal metagenomes</taxon>
    </lineage>
</organism>
<evidence type="ECO:0000313" key="2">
    <source>
        <dbReference type="EMBL" id="QJB00011.1"/>
    </source>
</evidence>
<dbReference type="AlphaFoldDB" id="A0A6M3LXA8"/>
<feature type="region of interest" description="Disordered" evidence="1">
    <location>
        <begin position="92"/>
        <end position="121"/>
    </location>
</feature>
<feature type="compositionally biased region" description="Pro residues" evidence="1">
    <location>
        <begin position="100"/>
        <end position="109"/>
    </location>
</feature>
<protein>
    <submittedName>
        <fullName evidence="2">Uncharacterized protein</fullName>
    </submittedName>
</protein>
<accession>A0A6M3LXA8</accession>